<dbReference type="Gene3D" id="1.10.390.10">
    <property type="entry name" value="Neutral Protease Domain 2"/>
    <property type="match status" value="1"/>
</dbReference>
<evidence type="ECO:0000256" key="1">
    <source>
        <dbReference type="ARBA" id="ARBA00004613"/>
    </source>
</evidence>
<feature type="chain" id="PRO_5021439888" description="Extracellular metalloproteinase" evidence="13">
    <location>
        <begin position="19"/>
        <end position="631"/>
    </location>
</feature>
<sequence>MRSSLLYGLLGTSLLADAHPSTKSHASVQRRDVDLRSFRLNTQSQYVNQKAAKADQSLKLLKRTDYVETATELVKKIVPNAEFRVNKDHYVGTNGISHVYFRQTVNGLDVGNANFNVNIGRDGSILSYGHSFYTGELPKDNPLKKRTFSSPVTALSGAMETLGLPMSASTITVEPLDDLEAFVLKGTSGAVSDPTARLNYLVKTDGELALTWKVETNLRTSWLHSYMDAIDGSELYGLIDWVWSATYKVYPWAVDDPAHGEREVVTDPWELEASEFTWQSDGIENYTTPQGNNGIAEQDWYGETTNLYQPSSPTLEFEYDFNLNETRPNAYRDASITQLFYTANFYHDILYDLGFNEVAGNFQANNNGKGGEENDAVILSSQDTFTTNNALFVPPPDGQNGIMLMLLWTRSTPRRDCAFEKDVVVHEYTHGLSTRLTGGPANSDCLDSDEASGMGEGWSDFYAIANALRDEWTRDTNVPLGAWVFNNPNGLRTVPYTTNWEANNNTYSTLNGLNEEHAIGETWTTVLWEVLWNLVEKHGRNVGPKPVFGSDGIPTDGNFLTQKIVMDGMALQPCNPNFISARDAIIDADEALTGGDNVCEIWTAFAKRGLGEGAEFATERKTSFVIPEGVC</sequence>
<proteinExistence type="inferred from homology"/>
<dbReference type="InterPro" id="IPR011096">
    <property type="entry name" value="FTP_domain"/>
</dbReference>
<gene>
    <name evidence="15" type="ORF">E0Z10_g1457</name>
</gene>
<dbReference type="EC" id="3.4.24.-" evidence="13"/>
<keyword evidence="3 13" id="KW-0964">Secreted</keyword>
<evidence type="ECO:0000256" key="7">
    <source>
        <dbReference type="ARBA" id="ARBA00022801"/>
    </source>
</evidence>
<evidence type="ECO:0000256" key="6">
    <source>
        <dbReference type="ARBA" id="ARBA00022729"/>
    </source>
</evidence>
<dbReference type="InterPro" id="IPR050371">
    <property type="entry name" value="Fungal_virulence_M36"/>
</dbReference>
<feature type="signal peptide" evidence="13">
    <location>
        <begin position="1"/>
        <end position="18"/>
    </location>
</feature>
<evidence type="ECO:0000256" key="9">
    <source>
        <dbReference type="ARBA" id="ARBA00023049"/>
    </source>
</evidence>
<dbReference type="Pfam" id="PF07504">
    <property type="entry name" value="FTP"/>
    <property type="match status" value="1"/>
</dbReference>
<evidence type="ECO:0000313" key="16">
    <source>
        <dbReference type="Proteomes" id="UP000297716"/>
    </source>
</evidence>
<feature type="binding site" evidence="12">
    <location>
        <position position="430"/>
    </location>
    <ligand>
        <name>Zn(2+)</name>
        <dbReference type="ChEBI" id="CHEBI:29105"/>
        <note>catalytic</note>
    </ligand>
</feature>
<feature type="active site" evidence="11">
    <location>
        <position position="427"/>
    </location>
</feature>
<feature type="domain" description="FTP" evidence="14">
    <location>
        <begin position="81"/>
        <end position="132"/>
    </location>
</feature>
<dbReference type="GO" id="GO:0005576">
    <property type="term" value="C:extracellular region"/>
    <property type="evidence" value="ECO:0007669"/>
    <property type="project" value="UniProtKB-SubCell"/>
</dbReference>
<organism evidence="15 16">
    <name type="scientific">Xylaria hypoxylon</name>
    <dbReference type="NCBI Taxonomy" id="37992"/>
    <lineage>
        <taxon>Eukaryota</taxon>
        <taxon>Fungi</taxon>
        <taxon>Dikarya</taxon>
        <taxon>Ascomycota</taxon>
        <taxon>Pezizomycotina</taxon>
        <taxon>Sordariomycetes</taxon>
        <taxon>Xylariomycetidae</taxon>
        <taxon>Xylariales</taxon>
        <taxon>Xylariaceae</taxon>
        <taxon>Xylaria</taxon>
    </lineage>
</organism>
<feature type="binding site" evidence="12">
    <location>
        <position position="426"/>
    </location>
    <ligand>
        <name>Zn(2+)</name>
        <dbReference type="ChEBI" id="CHEBI:29105"/>
        <note>catalytic</note>
    </ligand>
</feature>
<dbReference type="Pfam" id="PF02128">
    <property type="entry name" value="Peptidase_M36"/>
    <property type="match status" value="1"/>
</dbReference>
<comment type="caution">
    <text evidence="15">The sequence shown here is derived from an EMBL/GenBank/DDBJ whole genome shotgun (WGS) entry which is preliminary data.</text>
</comment>
<accession>A0A4Z0Z8N7</accession>
<evidence type="ECO:0000256" key="12">
    <source>
        <dbReference type="PIRSR" id="PIRSR601842-2"/>
    </source>
</evidence>
<keyword evidence="10 13" id="KW-0865">Zymogen</keyword>
<dbReference type="SUPFAM" id="SSF55486">
    <property type="entry name" value="Metalloproteases ('zincins'), catalytic domain"/>
    <property type="match status" value="1"/>
</dbReference>
<evidence type="ECO:0000313" key="15">
    <source>
        <dbReference type="EMBL" id="TGJ87323.1"/>
    </source>
</evidence>
<dbReference type="InterPro" id="IPR027268">
    <property type="entry name" value="Peptidase_M4/M1_CTD_sf"/>
</dbReference>
<keyword evidence="4 13" id="KW-0645">Protease</keyword>
<evidence type="ECO:0000256" key="5">
    <source>
        <dbReference type="ARBA" id="ARBA00022723"/>
    </source>
</evidence>
<evidence type="ECO:0000256" key="8">
    <source>
        <dbReference type="ARBA" id="ARBA00022833"/>
    </source>
</evidence>
<keyword evidence="16" id="KW-1185">Reference proteome</keyword>
<evidence type="ECO:0000256" key="10">
    <source>
        <dbReference type="ARBA" id="ARBA00023145"/>
    </source>
</evidence>
<dbReference type="PANTHER" id="PTHR33478:SF1">
    <property type="entry name" value="EXTRACELLULAR METALLOPROTEINASE MEP"/>
    <property type="match status" value="1"/>
</dbReference>
<name>A0A4Z0Z8N7_9PEZI</name>
<comment type="similarity">
    <text evidence="2 13">Belongs to the peptidase M36 family.</text>
</comment>
<comment type="subcellular location">
    <subcellularLocation>
        <location evidence="1 13">Secreted</location>
    </subcellularLocation>
</comment>
<keyword evidence="8 12" id="KW-0862">Zinc</keyword>
<evidence type="ECO:0000256" key="13">
    <source>
        <dbReference type="RuleBase" id="RU364017"/>
    </source>
</evidence>
<dbReference type="Gene3D" id="3.10.170.10">
    <property type="match status" value="1"/>
</dbReference>
<keyword evidence="5 12" id="KW-0479">Metal-binding</keyword>
<evidence type="ECO:0000256" key="11">
    <source>
        <dbReference type="PIRSR" id="PIRSR601842-1"/>
    </source>
</evidence>
<evidence type="ECO:0000256" key="4">
    <source>
        <dbReference type="ARBA" id="ARBA00022670"/>
    </source>
</evidence>
<evidence type="ECO:0000256" key="3">
    <source>
        <dbReference type="ARBA" id="ARBA00022525"/>
    </source>
</evidence>
<dbReference type="PANTHER" id="PTHR33478">
    <property type="entry name" value="EXTRACELLULAR METALLOPROTEINASE MEP"/>
    <property type="match status" value="1"/>
</dbReference>
<dbReference type="Proteomes" id="UP000297716">
    <property type="component" value="Unassembled WGS sequence"/>
</dbReference>
<dbReference type="InterPro" id="IPR001842">
    <property type="entry name" value="Peptidase_M36"/>
</dbReference>
<evidence type="ECO:0000259" key="14">
    <source>
        <dbReference type="Pfam" id="PF07504"/>
    </source>
</evidence>
<evidence type="ECO:0000256" key="2">
    <source>
        <dbReference type="ARBA" id="ARBA00006006"/>
    </source>
</evidence>
<reference evidence="15 16" key="1">
    <citation type="submission" date="2019-03" db="EMBL/GenBank/DDBJ databases">
        <title>Draft genome sequence of Xylaria hypoxylon DSM 108379, a ubiquitous saprotrophic-parasitic fungi on hardwood.</title>
        <authorList>
            <person name="Buettner E."/>
            <person name="Leonhardt S."/>
            <person name="Gebauer A.M."/>
            <person name="Liers C."/>
            <person name="Hofrichter M."/>
            <person name="Kellner H."/>
        </authorList>
    </citation>
    <scope>NUCLEOTIDE SEQUENCE [LARGE SCALE GENOMIC DNA]</scope>
    <source>
        <strain evidence="15 16">DSM 108379</strain>
    </source>
</reference>
<dbReference type="GO" id="GO:0004222">
    <property type="term" value="F:metalloendopeptidase activity"/>
    <property type="evidence" value="ECO:0007669"/>
    <property type="project" value="InterPro"/>
</dbReference>
<dbReference type="AlphaFoldDB" id="A0A4Z0Z8N7"/>
<protein>
    <recommendedName>
        <fullName evidence="13">Extracellular metalloproteinase</fullName>
        <ecNumber evidence="13">3.4.24.-</ecNumber>
    </recommendedName>
    <alternativeName>
        <fullName evidence="13">Fungalysin</fullName>
    </alternativeName>
</protein>
<keyword evidence="6 13" id="KW-0732">Signal</keyword>
<keyword evidence="7 13" id="KW-0378">Hydrolase</keyword>
<keyword evidence="9 13" id="KW-0482">Metalloprotease</keyword>
<dbReference type="EMBL" id="SKBN01000015">
    <property type="protein sequence ID" value="TGJ87323.1"/>
    <property type="molecule type" value="Genomic_DNA"/>
</dbReference>
<dbReference type="PRINTS" id="PR00999">
    <property type="entry name" value="FUNGALYSIN"/>
</dbReference>
<dbReference type="CDD" id="cd09596">
    <property type="entry name" value="M36"/>
    <property type="match status" value="1"/>
</dbReference>
<dbReference type="GO" id="GO:0008270">
    <property type="term" value="F:zinc ion binding"/>
    <property type="evidence" value="ECO:0007669"/>
    <property type="project" value="InterPro"/>
</dbReference>
<comment type="cofactor">
    <cofactor evidence="12">
        <name>Zn(2+)</name>
        <dbReference type="ChEBI" id="CHEBI:29105"/>
    </cofactor>
    <text evidence="12">Binds 1 zinc ion per subunit.</text>
</comment>
<feature type="binding site" evidence="12">
    <location>
        <position position="456"/>
    </location>
    <ligand>
        <name>Zn(2+)</name>
        <dbReference type="ChEBI" id="CHEBI:29105"/>
        <note>catalytic</note>
    </ligand>
</feature>
<dbReference type="GO" id="GO:0006508">
    <property type="term" value="P:proteolysis"/>
    <property type="evidence" value="ECO:0007669"/>
    <property type="project" value="UniProtKB-KW"/>
</dbReference>
<dbReference type="OrthoDB" id="3227768at2759"/>